<dbReference type="STRING" id="1817813.A2008_10925"/>
<dbReference type="Gene3D" id="3.30.2350.10">
    <property type="entry name" value="Pseudouridine synthase"/>
    <property type="match status" value="1"/>
</dbReference>
<evidence type="ECO:0000313" key="8">
    <source>
        <dbReference type="EMBL" id="OGM01723.1"/>
    </source>
</evidence>
<keyword evidence="4 5" id="KW-0413">Isomerase</keyword>
<dbReference type="Pfam" id="PF16198">
    <property type="entry name" value="TruB_C_2"/>
    <property type="match status" value="1"/>
</dbReference>
<gene>
    <name evidence="5" type="primary">truB</name>
    <name evidence="8" type="ORF">A2008_10925</name>
</gene>
<dbReference type="InterPro" id="IPR032819">
    <property type="entry name" value="TruB_C"/>
</dbReference>
<evidence type="ECO:0000259" key="7">
    <source>
        <dbReference type="Pfam" id="PF16198"/>
    </source>
</evidence>
<evidence type="ECO:0000256" key="4">
    <source>
        <dbReference type="ARBA" id="ARBA00023235"/>
    </source>
</evidence>
<dbReference type="GO" id="GO:1990481">
    <property type="term" value="P:mRNA pseudouridine synthesis"/>
    <property type="evidence" value="ECO:0007669"/>
    <property type="project" value="TreeGrafter"/>
</dbReference>
<protein>
    <recommendedName>
        <fullName evidence="5">tRNA pseudouridine synthase B</fullName>
        <ecNumber evidence="5">5.4.99.25</ecNumber>
    </recommendedName>
    <alternativeName>
        <fullName evidence="5">tRNA pseudouridine(55) synthase</fullName>
        <shortName evidence="5">Psi55 synthase</shortName>
    </alternativeName>
    <alternativeName>
        <fullName evidence="5">tRNA pseudouridylate synthase</fullName>
    </alternativeName>
    <alternativeName>
        <fullName evidence="5">tRNA-uridine isomerase</fullName>
    </alternativeName>
</protein>
<dbReference type="EC" id="5.4.99.25" evidence="5"/>
<sequence length="256" mass="27897">MQNILSSPAILKDGILPIDKIAGVTSFDIIRRIKAAFKKSGRIAELKKIGHAGTLDPIATGLLIILINGGTKRSSDFLNMDKTYIAELFIGYSTDSYDATGEPADKIPLGSDYYDSPDNLNKLAGALASFKGEIMQEPPMYSAIKKDGLPLYKLARKNITVEREKRKCTIYSIEAAGPDKPSYDAQLEGFKLSFVVRCSKGTYIRSLCHDIGAAIGVPCHMSALRRVETGGIKVESALAYDKIDCDNIADIIESIR</sequence>
<keyword evidence="3 5" id="KW-0819">tRNA processing</keyword>
<evidence type="ECO:0000256" key="2">
    <source>
        <dbReference type="ARBA" id="ARBA00005642"/>
    </source>
</evidence>
<feature type="domain" description="tRNA pseudouridylate synthase B C-terminal" evidence="7">
    <location>
        <begin position="205"/>
        <end position="237"/>
    </location>
</feature>
<comment type="caution">
    <text evidence="8">The sequence shown here is derived from an EMBL/GenBank/DDBJ whole genome shotgun (WGS) entry which is preliminary data.</text>
</comment>
<dbReference type="HAMAP" id="MF_01080">
    <property type="entry name" value="TruB_bact"/>
    <property type="match status" value="1"/>
</dbReference>
<dbReference type="PANTHER" id="PTHR13767:SF2">
    <property type="entry name" value="PSEUDOURIDYLATE SYNTHASE TRUB1"/>
    <property type="match status" value="1"/>
</dbReference>
<reference evidence="8 9" key="1">
    <citation type="journal article" date="2016" name="Nat. Commun.">
        <title>Thousands of microbial genomes shed light on interconnected biogeochemical processes in an aquifer system.</title>
        <authorList>
            <person name="Anantharaman K."/>
            <person name="Brown C.T."/>
            <person name="Hug L.A."/>
            <person name="Sharon I."/>
            <person name="Castelle C.J."/>
            <person name="Probst A.J."/>
            <person name="Thomas B.C."/>
            <person name="Singh A."/>
            <person name="Wilkins M.J."/>
            <person name="Karaoz U."/>
            <person name="Brodie E.L."/>
            <person name="Williams K.H."/>
            <person name="Hubbard S.S."/>
            <person name="Banfield J.F."/>
        </authorList>
    </citation>
    <scope>NUCLEOTIDE SEQUENCE [LARGE SCALE GENOMIC DNA]</scope>
</reference>
<evidence type="ECO:0000259" key="6">
    <source>
        <dbReference type="Pfam" id="PF01509"/>
    </source>
</evidence>
<dbReference type="Proteomes" id="UP000178735">
    <property type="component" value="Unassembled WGS sequence"/>
</dbReference>
<dbReference type="InterPro" id="IPR020103">
    <property type="entry name" value="PsdUridine_synth_cat_dom_sf"/>
</dbReference>
<dbReference type="SUPFAM" id="SSF55120">
    <property type="entry name" value="Pseudouridine synthase"/>
    <property type="match status" value="1"/>
</dbReference>
<dbReference type="InterPro" id="IPR014780">
    <property type="entry name" value="tRNA_psdUridine_synth_TruB"/>
</dbReference>
<accession>A0A1F7WFY8</accession>
<evidence type="ECO:0000256" key="3">
    <source>
        <dbReference type="ARBA" id="ARBA00022694"/>
    </source>
</evidence>
<dbReference type="PANTHER" id="PTHR13767">
    <property type="entry name" value="TRNA-PSEUDOURIDINE SYNTHASE"/>
    <property type="match status" value="1"/>
</dbReference>
<proteinExistence type="inferred from homology"/>
<comment type="function">
    <text evidence="5">Responsible for synthesis of pseudouridine from uracil-55 in the psi GC loop of transfer RNAs.</text>
</comment>
<comment type="similarity">
    <text evidence="2 5">Belongs to the pseudouridine synthase TruB family. Type 1 subfamily.</text>
</comment>
<dbReference type="GO" id="GO:0003723">
    <property type="term" value="F:RNA binding"/>
    <property type="evidence" value="ECO:0007669"/>
    <property type="project" value="InterPro"/>
</dbReference>
<dbReference type="Pfam" id="PF01509">
    <property type="entry name" value="TruB_N"/>
    <property type="match status" value="1"/>
</dbReference>
<comment type="catalytic activity">
    <reaction evidence="1 5">
        <text>uridine(55) in tRNA = pseudouridine(55) in tRNA</text>
        <dbReference type="Rhea" id="RHEA:42532"/>
        <dbReference type="Rhea" id="RHEA-COMP:10101"/>
        <dbReference type="Rhea" id="RHEA-COMP:10102"/>
        <dbReference type="ChEBI" id="CHEBI:65314"/>
        <dbReference type="ChEBI" id="CHEBI:65315"/>
        <dbReference type="EC" id="5.4.99.25"/>
    </reaction>
</comment>
<evidence type="ECO:0000256" key="1">
    <source>
        <dbReference type="ARBA" id="ARBA00000385"/>
    </source>
</evidence>
<dbReference type="InterPro" id="IPR002501">
    <property type="entry name" value="PsdUridine_synth_N"/>
</dbReference>
<dbReference type="NCBIfam" id="TIGR00431">
    <property type="entry name" value="TruB"/>
    <property type="match status" value="1"/>
</dbReference>
<feature type="domain" description="Pseudouridine synthase II N-terminal" evidence="6">
    <location>
        <begin position="42"/>
        <end position="204"/>
    </location>
</feature>
<evidence type="ECO:0000313" key="9">
    <source>
        <dbReference type="Proteomes" id="UP000178735"/>
    </source>
</evidence>
<dbReference type="GO" id="GO:0160148">
    <property type="term" value="F:tRNA pseudouridine(55) synthase activity"/>
    <property type="evidence" value="ECO:0007669"/>
    <property type="project" value="UniProtKB-EC"/>
</dbReference>
<evidence type="ECO:0000256" key="5">
    <source>
        <dbReference type="HAMAP-Rule" id="MF_01080"/>
    </source>
</evidence>
<dbReference type="AlphaFoldDB" id="A0A1F7WFY8"/>
<organism evidence="8 9">
    <name type="scientific">Candidatus Wallbacteria bacterium GWC2_49_35</name>
    <dbReference type="NCBI Taxonomy" id="1817813"/>
    <lineage>
        <taxon>Bacteria</taxon>
        <taxon>Candidatus Walliibacteriota</taxon>
    </lineage>
</organism>
<dbReference type="CDD" id="cd02573">
    <property type="entry name" value="PseudoU_synth_EcTruB"/>
    <property type="match status" value="1"/>
</dbReference>
<name>A0A1F7WFY8_9BACT</name>
<dbReference type="GO" id="GO:0031119">
    <property type="term" value="P:tRNA pseudouridine synthesis"/>
    <property type="evidence" value="ECO:0007669"/>
    <property type="project" value="UniProtKB-UniRule"/>
</dbReference>
<feature type="active site" description="Nucleophile" evidence="5">
    <location>
        <position position="56"/>
    </location>
</feature>
<dbReference type="EMBL" id="MGFH01000228">
    <property type="protein sequence ID" value="OGM01723.1"/>
    <property type="molecule type" value="Genomic_DNA"/>
</dbReference>